<dbReference type="AlphaFoldDB" id="A0A699Z2S5"/>
<comment type="caution">
    <text evidence="2">The sequence shown here is derived from an EMBL/GenBank/DDBJ whole genome shotgun (WGS) entry which is preliminary data.</text>
</comment>
<proteinExistence type="predicted"/>
<reference evidence="2 3" key="1">
    <citation type="submission" date="2020-02" db="EMBL/GenBank/DDBJ databases">
        <title>Draft genome sequence of Haematococcus lacustris strain NIES-144.</title>
        <authorList>
            <person name="Morimoto D."/>
            <person name="Nakagawa S."/>
            <person name="Yoshida T."/>
            <person name="Sawayama S."/>
        </authorList>
    </citation>
    <scope>NUCLEOTIDE SEQUENCE [LARGE SCALE GENOMIC DNA]</scope>
    <source>
        <strain evidence="2 3">NIES-144</strain>
    </source>
</reference>
<name>A0A699Z2S5_HAELA</name>
<keyword evidence="3" id="KW-1185">Reference proteome</keyword>
<protein>
    <submittedName>
        <fullName evidence="2">Uncharacterized protein</fullName>
    </submittedName>
</protein>
<evidence type="ECO:0000256" key="1">
    <source>
        <dbReference type="SAM" id="MobiDB-lite"/>
    </source>
</evidence>
<sequence>RVTYRDSLSYPSPARGVSGRPVTDWHGQWPGQDELAARSSQQQPGPNTPPAIEGMQPGRAKGARGSEEKEWSARERCAVRSKVALIDFVAHVECLVERPPGARPASTTYAKSLERRTSCKLEAMKCSQGKQLGIAARSSQEQLEAASMSVSNERHP</sequence>
<accession>A0A699Z2S5</accession>
<feature type="non-terminal residue" evidence="2">
    <location>
        <position position="1"/>
    </location>
</feature>
<feature type="region of interest" description="Disordered" evidence="1">
    <location>
        <begin position="1"/>
        <end position="73"/>
    </location>
</feature>
<organism evidence="2 3">
    <name type="scientific">Haematococcus lacustris</name>
    <name type="common">Green alga</name>
    <name type="synonym">Haematococcus pluvialis</name>
    <dbReference type="NCBI Taxonomy" id="44745"/>
    <lineage>
        <taxon>Eukaryota</taxon>
        <taxon>Viridiplantae</taxon>
        <taxon>Chlorophyta</taxon>
        <taxon>core chlorophytes</taxon>
        <taxon>Chlorophyceae</taxon>
        <taxon>CS clade</taxon>
        <taxon>Chlamydomonadales</taxon>
        <taxon>Haematococcaceae</taxon>
        <taxon>Haematococcus</taxon>
    </lineage>
</organism>
<gene>
    <name evidence="2" type="ORF">HaLaN_13379</name>
</gene>
<dbReference type="EMBL" id="BLLF01001063">
    <property type="protein sequence ID" value="GFH16867.1"/>
    <property type="molecule type" value="Genomic_DNA"/>
</dbReference>
<feature type="region of interest" description="Disordered" evidence="1">
    <location>
        <begin position="137"/>
        <end position="156"/>
    </location>
</feature>
<feature type="compositionally biased region" description="Basic and acidic residues" evidence="1">
    <location>
        <begin position="64"/>
        <end position="73"/>
    </location>
</feature>
<evidence type="ECO:0000313" key="3">
    <source>
        <dbReference type="Proteomes" id="UP000485058"/>
    </source>
</evidence>
<evidence type="ECO:0000313" key="2">
    <source>
        <dbReference type="EMBL" id="GFH16867.1"/>
    </source>
</evidence>
<feature type="non-terminal residue" evidence="2">
    <location>
        <position position="156"/>
    </location>
</feature>
<dbReference type="Proteomes" id="UP000485058">
    <property type="component" value="Unassembled WGS sequence"/>
</dbReference>